<evidence type="ECO:0000256" key="5">
    <source>
        <dbReference type="ARBA" id="ARBA00023136"/>
    </source>
</evidence>
<evidence type="ECO:0000256" key="3">
    <source>
        <dbReference type="ARBA" id="ARBA00022448"/>
    </source>
</evidence>
<evidence type="ECO:0000256" key="2">
    <source>
        <dbReference type="ARBA" id="ARBA00010067"/>
    </source>
</evidence>
<organism evidence="8 9">
    <name type="scientific">Zingiber officinale</name>
    <name type="common">Ginger</name>
    <name type="synonym">Amomum zingiber</name>
    <dbReference type="NCBI Taxonomy" id="94328"/>
    <lineage>
        <taxon>Eukaryota</taxon>
        <taxon>Viridiplantae</taxon>
        <taxon>Streptophyta</taxon>
        <taxon>Embryophyta</taxon>
        <taxon>Tracheophyta</taxon>
        <taxon>Spermatophyta</taxon>
        <taxon>Magnoliopsida</taxon>
        <taxon>Liliopsida</taxon>
        <taxon>Zingiberales</taxon>
        <taxon>Zingiberaceae</taxon>
        <taxon>Zingiber</taxon>
    </lineage>
</organism>
<dbReference type="GO" id="GO:0009734">
    <property type="term" value="P:auxin-activated signaling pathway"/>
    <property type="evidence" value="ECO:0007669"/>
    <property type="project" value="UniProtKB-KW"/>
</dbReference>
<feature type="compositionally biased region" description="Polar residues" evidence="7">
    <location>
        <begin position="140"/>
        <end position="153"/>
    </location>
</feature>
<dbReference type="EMBL" id="JACMSC010000004">
    <property type="protein sequence ID" value="KAG6524207.1"/>
    <property type="molecule type" value="Genomic_DNA"/>
</dbReference>
<evidence type="ECO:0000256" key="6">
    <source>
        <dbReference type="ARBA" id="ARBA00023294"/>
    </source>
</evidence>
<keyword evidence="3" id="KW-0813">Transport</keyword>
<evidence type="ECO:0000313" key="8">
    <source>
        <dbReference type="EMBL" id="KAG6524207.1"/>
    </source>
</evidence>
<keyword evidence="9" id="KW-1185">Reference proteome</keyword>
<proteinExistence type="inferred from homology"/>
<dbReference type="InterPro" id="IPR039621">
    <property type="entry name" value="BG1-like"/>
</dbReference>
<dbReference type="AlphaFoldDB" id="A0A8J5LLD5"/>
<comment type="subcellular location">
    <subcellularLocation>
        <location evidence="1">Cell membrane</location>
    </subcellularLocation>
</comment>
<evidence type="ECO:0008006" key="10">
    <source>
        <dbReference type="Google" id="ProtNLM"/>
    </source>
</evidence>
<keyword evidence="4" id="KW-1003">Cell membrane</keyword>
<gene>
    <name evidence="8" type="ORF">ZIOFF_014099</name>
</gene>
<sequence length="278" mass="31208">MNSPYEYESDELDVFEATRYFSGAIDGMAGGFVGSRGLSLATEEREVPYGVQQRRLGGDVGPSPPPPQVKEKKWKRPSSPGAKLVSYLNHFFNQATPRKTLKCLNPSSTAGEKAKEGKEMQNCSAEQSERRRRRRRSDALSYQSSKSSANFCGSSSFASPSSQKGITLSDFETWGSRPGGEESKWVINKPISDGRLRRDWFHRGHHQLPFERASKDFTHFTRARREEINHDDEEDGDDDLFELKNIYAQEDLSDGLPVFATTNIEVIKRKTAISSTAS</sequence>
<evidence type="ECO:0000256" key="1">
    <source>
        <dbReference type="ARBA" id="ARBA00004236"/>
    </source>
</evidence>
<evidence type="ECO:0000256" key="4">
    <source>
        <dbReference type="ARBA" id="ARBA00022475"/>
    </source>
</evidence>
<feature type="region of interest" description="Disordered" evidence="7">
    <location>
        <begin position="99"/>
        <end position="182"/>
    </location>
</feature>
<comment type="similarity">
    <text evidence="2">Belongs to the BIG GRAIN 1 (BG1) plant protein family.</text>
</comment>
<dbReference type="Proteomes" id="UP000734854">
    <property type="component" value="Unassembled WGS sequence"/>
</dbReference>
<protein>
    <recommendedName>
        <fullName evidence="10">Protein BIG GRAIN 1-like E</fullName>
    </recommendedName>
</protein>
<reference evidence="8 9" key="1">
    <citation type="submission" date="2020-08" db="EMBL/GenBank/DDBJ databases">
        <title>Plant Genome Project.</title>
        <authorList>
            <person name="Zhang R.-G."/>
        </authorList>
    </citation>
    <scope>NUCLEOTIDE SEQUENCE [LARGE SCALE GENOMIC DNA]</scope>
    <source>
        <tissue evidence="8">Rhizome</tissue>
    </source>
</reference>
<evidence type="ECO:0000313" key="9">
    <source>
        <dbReference type="Proteomes" id="UP000734854"/>
    </source>
</evidence>
<name>A0A8J5LLD5_ZINOF</name>
<keyword evidence="5" id="KW-0472">Membrane</keyword>
<accession>A0A8J5LLD5</accession>
<evidence type="ECO:0000256" key="7">
    <source>
        <dbReference type="SAM" id="MobiDB-lite"/>
    </source>
</evidence>
<comment type="caution">
    <text evidence="8">The sequence shown here is derived from an EMBL/GenBank/DDBJ whole genome shotgun (WGS) entry which is preliminary data.</text>
</comment>
<dbReference type="PANTHER" id="PTHR33541">
    <property type="entry name" value="PROTEIN BIG GRAIN 1-LIKE A-RELATED"/>
    <property type="match status" value="1"/>
</dbReference>
<keyword evidence="6" id="KW-0927">Auxin signaling pathway</keyword>
<feature type="region of interest" description="Disordered" evidence="7">
    <location>
        <begin position="48"/>
        <end position="81"/>
    </location>
</feature>
<dbReference type="PANTHER" id="PTHR33541:SF11">
    <property type="entry name" value="PROTEIN BIG GRAIN 1-LIKE E"/>
    <property type="match status" value="1"/>
</dbReference>
<dbReference type="GO" id="GO:0005886">
    <property type="term" value="C:plasma membrane"/>
    <property type="evidence" value="ECO:0007669"/>
    <property type="project" value="UniProtKB-SubCell"/>
</dbReference>